<dbReference type="EMBL" id="AM902716">
    <property type="protein sequence ID" value="CAP40533.1"/>
    <property type="molecule type" value="Genomic_DNA"/>
</dbReference>
<organism evidence="2 3">
    <name type="scientific">Bordetella petrii (strain ATCC BAA-461 / DSM 12804 / CCUG 43448 / CIP 107267 / Se-1111R)</name>
    <dbReference type="NCBI Taxonomy" id="340100"/>
    <lineage>
        <taxon>Bacteria</taxon>
        <taxon>Pseudomonadati</taxon>
        <taxon>Pseudomonadota</taxon>
        <taxon>Betaproteobacteria</taxon>
        <taxon>Burkholderiales</taxon>
        <taxon>Alcaligenaceae</taxon>
        <taxon>Bordetella</taxon>
    </lineage>
</organism>
<dbReference type="PROSITE" id="PS50994">
    <property type="entry name" value="INTEGRASE"/>
    <property type="match status" value="1"/>
</dbReference>
<dbReference type="InterPro" id="IPR001584">
    <property type="entry name" value="Integrase_cat-core"/>
</dbReference>
<keyword evidence="3" id="KW-1185">Reference proteome</keyword>
<dbReference type="AlphaFoldDB" id="A9HWQ4"/>
<dbReference type="GO" id="GO:0015074">
    <property type="term" value="P:DNA integration"/>
    <property type="evidence" value="ECO:0007669"/>
    <property type="project" value="InterPro"/>
</dbReference>
<sequence>MAERAVQTRGVSIRLACQAFSVSQTCYRYVAKTDAENEQIADWLLRLTDNHRNWGFGLCFLYLRNVRGFTWNHKRVYRIYRELELNLRIKPRKRLVRQSPEPLTVPAAANEVWSMDFMHDQLADGRSIRGLNVIDDFNREALGIEVDFSLPSERVIRALKQIIGWRGKPMAIRCDNGPEYLSSAIVEWAAKWGIKLEYIQPGKPQQNAYVERFNRTVRYEWLSQYHWDDLDHVQRVATEWMWTYNHERPNMALGGFTSKQQLAMTA</sequence>
<evidence type="ECO:0000313" key="2">
    <source>
        <dbReference type="EMBL" id="CAP40533.1"/>
    </source>
</evidence>
<dbReference type="SUPFAM" id="SSF53098">
    <property type="entry name" value="Ribonuclease H-like"/>
    <property type="match status" value="1"/>
</dbReference>
<protein>
    <submittedName>
        <fullName evidence="2">Probable transposase</fullName>
    </submittedName>
</protein>
<name>A9HWQ4_BORPD</name>
<feature type="domain" description="Integrase catalytic" evidence="1">
    <location>
        <begin position="102"/>
        <end position="266"/>
    </location>
</feature>
<dbReference type="PANTHER" id="PTHR47515">
    <property type="entry name" value="LOW CALCIUM RESPONSE LOCUS PROTEIN T"/>
    <property type="match status" value="1"/>
</dbReference>
<dbReference type="InterPro" id="IPR048020">
    <property type="entry name" value="Transpos_IS3"/>
</dbReference>
<dbReference type="InterPro" id="IPR036397">
    <property type="entry name" value="RNaseH_sf"/>
</dbReference>
<evidence type="ECO:0000259" key="1">
    <source>
        <dbReference type="PROSITE" id="PS50994"/>
    </source>
</evidence>
<dbReference type="Gene3D" id="3.30.420.10">
    <property type="entry name" value="Ribonuclease H-like superfamily/Ribonuclease H"/>
    <property type="match status" value="1"/>
</dbReference>
<dbReference type="eggNOG" id="COG2801">
    <property type="taxonomic scope" value="Bacteria"/>
</dbReference>
<proteinExistence type="predicted"/>
<dbReference type="NCBIfam" id="NF033516">
    <property type="entry name" value="transpos_IS3"/>
    <property type="match status" value="1"/>
</dbReference>
<reference evidence="2 3" key="1">
    <citation type="journal article" date="2008" name="BMC Genomics">
        <title>The missing link: Bordetella petrii is endowed with both the metabolic versatility of environmental bacteria and virulence traits of pathogenic Bordetellae.</title>
        <authorList>
            <person name="Gross R."/>
            <person name="Guzman C.A."/>
            <person name="Sebaihia M."/>
            <person name="Martins Dos Santos V.A."/>
            <person name="Pieper D.H."/>
            <person name="Koebnik R."/>
            <person name="Lechner M."/>
            <person name="Bartels D."/>
            <person name="Buhrmester J."/>
            <person name="Choudhuri J.V."/>
            <person name="Ebensen T."/>
            <person name="Gaigalat L."/>
            <person name="Herrmann S."/>
            <person name="Khachane A.N."/>
            <person name="Larisch C."/>
            <person name="Link S."/>
            <person name="Linke B."/>
            <person name="Meyer F."/>
            <person name="Mormann S."/>
            <person name="Nakunst D."/>
            <person name="Rueckert C."/>
            <person name="Schneiker-Bekel S."/>
            <person name="Schulze K."/>
            <person name="Vorhoelter F.J."/>
            <person name="Yevsa T."/>
            <person name="Engle J.T."/>
            <person name="Goldman W.E."/>
            <person name="Puehler A."/>
            <person name="Goebel U.B."/>
            <person name="Goesmann A."/>
            <person name="Bloecker H."/>
            <person name="Kaiser O."/>
            <person name="Martinez-Arias R."/>
        </authorList>
    </citation>
    <scope>NUCLEOTIDE SEQUENCE [LARGE SCALE GENOMIC DNA]</scope>
    <source>
        <strain evidence="3">ATCC BAA-461 / DSM 12804 / CCUG 43448 / CIP 107267 / Se-1111R</strain>
    </source>
</reference>
<gene>
    <name evidence="2" type="ordered locus">Bpet0202</name>
</gene>
<dbReference type="GO" id="GO:0003676">
    <property type="term" value="F:nucleic acid binding"/>
    <property type="evidence" value="ECO:0007669"/>
    <property type="project" value="InterPro"/>
</dbReference>
<dbReference type="KEGG" id="bpt:Bpet0202"/>
<dbReference type="InterPro" id="IPR012337">
    <property type="entry name" value="RNaseH-like_sf"/>
</dbReference>
<dbReference type="PANTHER" id="PTHR47515:SF2">
    <property type="entry name" value="INTEGRASE CORE DOMAIN PROTEIN"/>
    <property type="match status" value="1"/>
</dbReference>
<accession>A9HWQ4</accession>
<evidence type="ECO:0000313" key="3">
    <source>
        <dbReference type="Proteomes" id="UP000001225"/>
    </source>
</evidence>
<dbReference type="Pfam" id="PF13683">
    <property type="entry name" value="rve_3"/>
    <property type="match status" value="1"/>
</dbReference>
<dbReference type="Proteomes" id="UP000001225">
    <property type="component" value="Chromosome"/>
</dbReference>